<feature type="transmembrane region" description="Helical" evidence="1">
    <location>
        <begin position="324"/>
        <end position="345"/>
    </location>
</feature>
<feature type="transmembrane region" description="Helical" evidence="1">
    <location>
        <begin position="285"/>
        <end position="303"/>
    </location>
</feature>
<evidence type="ECO:0008006" key="4">
    <source>
        <dbReference type="Google" id="ProtNLM"/>
    </source>
</evidence>
<feature type="transmembrane region" description="Helical" evidence="1">
    <location>
        <begin position="251"/>
        <end position="273"/>
    </location>
</feature>
<sequence length="346" mass="38615">MPEIEPASTADDSPASLPVTANLCDNCGHSLSGAFCSQCGQESKEIRRPFFLLIAEAINSVFELDGRAFRTVFYLLTKPGFLSKEYVRGRRADFTPPLRLFLVISISFFLIVSLVTSLQSIQRTLDSAAEINDPETVSIATEPEPAINIELSLDSGSDEDNTDSDGEVLGLLNEIDRINLPFFSEDENLTIRTALKQQAESNYARVTEDPADFFYGSLQYITALTLLLMPVMALIQKILYIRSGRFYIEHLVLTLHNHTFVLLVVFLSMLTGLVEGMQITLLSTLFSYIGAALYIWMGIYLYMSLKVFFQQGKLITLLKFLTGSVLYGMATLIGIAIFIILNFFLL</sequence>
<name>A0A2A5AW99_9GAMM</name>
<dbReference type="Pfam" id="PF12412">
    <property type="entry name" value="DUF3667"/>
    <property type="match status" value="1"/>
</dbReference>
<dbReference type="Proteomes" id="UP000218327">
    <property type="component" value="Unassembled WGS sequence"/>
</dbReference>
<keyword evidence="1" id="KW-0812">Transmembrane</keyword>
<dbReference type="InterPro" id="IPR022134">
    <property type="entry name" value="DUF3667"/>
</dbReference>
<evidence type="ECO:0000313" key="2">
    <source>
        <dbReference type="EMBL" id="PCJ23515.1"/>
    </source>
</evidence>
<gene>
    <name evidence="2" type="ORF">COA96_11745</name>
</gene>
<keyword evidence="1" id="KW-1133">Transmembrane helix</keyword>
<reference evidence="3" key="1">
    <citation type="submission" date="2017-08" db="EMBL/GenBank/DDBJ databases">
        <title>A dynamic microbial community with high functional redundancy inhabits the cold, oxic subseafloor aquifer.</title>
        <authorList>
            <person name="Tully B.J."/>
            <person name="Wheat C.G."/>
            <person name="Glazer B.T."/>
            <person name="Huber J.A."/>
        </authorList>
    </citation>
    <scope>NUCLEOTIDE SEQUENCE [LARGE SCALE GENOMIC DNA]</scope>
</reference>
<dbReference type="AlphaFoldDB" id="A0A2A5AW99"/>
<proteinExistence type="predicted"/>
<evidence type="ECO:0000256" key="1">
    <source>
        <dbReference type="SAM" id="Phobius"/>
    </source>
</evidence>
<dbReference type="EMBL" id="NVVJ01000038">
    <property type="protein sequence ID" value="PCJ23515.1"/>
    <property type="molecule type" value="Genomic_DNA"/>
</dbReference>
<organism evidence="2 3">
    <name type="scientific">SAR86 cluster bacterium</name>
    <dbReference type="NCBI Taxonomy" id="2030880"/>
    <lineage>
        <taxon>Bacteria</taxon>
        <taxon>Pseudomonadati</taxon>
        <taxon>Pseudomonadota</taxon>
        <taxon>Gammaproteobacteria</taxon>
        <taxon>SAR86 cluster</taxon>
    </lineage>
</organism>
<feature type="transmembrane region" description="Helical" evidence="1">
    <location>
        <begin position="98"/>
        <end position="118"/>
    </location>
</feature>
<evidence type="ECO:0000313" key="3">
    <source>
        <dbReference type="Proteomes" id="UP000218327"/>
    </source>
</evidence>
<keyword evidence="1" id="KW-0472">Membrane</keyword>
<comment type="caution">
    <text evidence="2">The sequence shown here is derived from an EMBL/GenBank/DDBJ whole genome shotgun (WGS) entry which is preliminary data.</text>
</comment>
<feature type="transmembrane region" description="Helical" evidence="1">
    <location>
        <begin position="218"/>
        <end position="239"/>
    </location>
</feature>
<protein>
    <recommendedName>
        <fullName evidence="4">DUF3667 domain-containing protein</fullName>
    </recommendedName>
</protein>
<accession>A0A2A5AW99</accession>